<accession>A0AAE3ZHV4</accession>
<evidence type="ECO:0000313" key="2">
    <source>
        <dbReference type="EMBL" id="MDR7303224.1"/>
    </source>
</evidence>
<sequence>MSDPFEGGTPSPNEVEPDSRDPEDPNNLQSAQTLDEDELAADPLEEGVEPAEHWSSVAEARPTPREQRQGETHDERLAEERSEASPGGVEQPLTETRVHELDESVDDRAAAEIADGVDEEEYADRPVETEHGAVLEGEQVEPTGRSAMTREGADVADEEASGRMPEEDAERIEDSGR</sequence>
<dbReference type="AlphaFoldDB" id="A0AAE3ZHV4"/>
<feature type="compositionally biased region" description="Basic and acidic residues" evidence="1">
    <location>
        <begin position="96"/>
        <end position="110"/>
    </location>
</feature>
<protein>
    <recommendedName>
        <fullName evidence="4">DUF5709 domain-containing protein</fullName>
    </recommendedName>
</protein>
<evidence type="ECO:0008006" key="4">
    <source>
        <dbReference type="Google" id="ProtNLM"/>
    </source>
</evidence>
<feature type="region of interest" description="Disordered" evidence="1">
    <location>
        <begin position="1"/>
        <end position="177"/>
    </location>
</feature>
<feature type="compositionally biased region" description="Basic and acidic residues" evidence="1">
    <location>
        <begin position="160"/>
        <end position="177"/>
    </location>
</feature>
<feature type="compositionally biased region" description="Basic and acidic residues" evidence="1">
    <location>
        <begin position="123"/>
        <end position="133"/>
    </location>
</feature>
<feature type="compositionally biased region" description="Acidic residues" evidence="1">
    <location>
        <begin position="34"/>
        <end position="49"/>
    </location>
</feature>
<dbReference type="EMBL" id="JAVDXW010000001">
    <property type="protein sequence ID" value="MDR7303224.1"/>
    <property type="molecule type" value="Genomic_DNA"/>
</dbReference>
<proteinExistence type="predicted"/>
<feature type="compositionally biased region" description="Basic and acidic residues" evidence="1">
    <location>
        <begin position="62"/>
        <end position="83"/>
    </location>
</feature>
<gene>
    <name evidence="2" type="ORF">JOF55_003405</name>
</gene>
<dbReference type="RefSeq" id="WP_310275391.1">
    <property type="nucleotide sequence ID" value="NZ_JAVDXW010000001.1"/>
</dbReference>
<comment type="caution">
    <text evidence="2">The sequence shown here is derived from an EMBL/GenBank/DDBJ whole genome shotgun (WGS) entry which is preliminary data.</text>
</comment>
<evidence type="ECO:0000256" key="1">
    <source>
        <dbReference type="SAM" id="MobiDB-lite"/>
    </source>
</evidence>
<keyword evidence="3" id="KW-1185">Reference proteome</keyword>
<dbReference type="Proteomes" id="UP001180845">
    <property type="component" value="Unassembled WGS sequence"/>
</dbReference>
<name>A0AAE3ZHV4_9ACTN</name>
<reference evidence="2" key="1">
    <citation type="submission" date="2023-07" db="EMBL/GenBank/DDBJ databases">
        <title>Sequencing the genomes of 1000 actinobacteria strains.</title>
        <authorList>
            <person name="Klenk H.-P."/>
        </authorList>
    </citation>
    <scope>NUCLEOTIDE SEQUENCE</scope>
    <source>
        <strain evidence="2">DSM 45977</strain>
    </source>
</reference>
<organism evidence="2 3">
    <name type="scientific">Haloactinomyces albus</name>
    <dbReference type="NCBI Taxonomy" id="1352928"/>
    <lineage>
        <taxon>Bacteria</taxon>
        <taxon>Bacillati</taxon>
        <taxon>Actinomycetota</taxon>
        <taxon>Actinomycetes</taxon>
        <taxon>Actinopolysporales</taxon>
        <taxon>Actinopolysporaceae</taxon>
        <taxon>Haloactinomyces</taxon>
    </lineage>
</organism>
<evidence type="ECO:0000313" key="3">
    <source>
        <dbReference type="Proteomes" id="UP001180845"/>
    </source>
</evidence>